<keyword evidence="1" id="KW-1133">Transmembrane helix</keyword>
<keyword evidence="1" id="KW-0472">Membrane</keyword>
<dbReference type="Pfam" id="PF01464">
    <property type="entry name" value="SLT"/>
    <property type="match status" value="1"/>
</dbReference>
<protein>
    <submittedName>
        <fullName evidence="3">Lytic transglycosylase domain-containing protein</fullName>
    </submittedName>
</protein>
<organism evidence="3 4">
    <name type="scientific">Tumebacillus lipolyticus</name>
    <dbReference type="NCBI Taxonomy" id="1280370"/>
    <lineage>
        <taxon>Bacteria</taxon>
        <taxon>Bacillati</taxon>
        <taxon>Bacillota</taxon>
        <taxon>Bacilli</taxon>
        <taxon>Bacillales</taxon>
        <taxon>Alicyclobacillaceae</taxon>
        <taxon>Tumebacillus</taxon>
    </lineage>
</organism>
<evidence type="ECO:0000256" key="1">
    <source>
        <dbReference type="SAM" id="Phobius"/>
    </source>
</evidence>
<dbReference type="RefSeq" id="WP_386044626.1">
    <property type="nucleotide sequence ID" value="NZ_JBHUIO010000005.1"/>
</dbReference>
<evidence type="ECO:0000313" key="3">
    <source>
        <dbReference type="EMBL" id="MFD2169458.1"/>
    </source>
</evidence>
<feature type="transmembrane region" description="Helical" evidence="1">
    <location>
        <begin position="20"/>
        <end position="38"/>
    </location>
</feature>
<dbReference type="Proteomes" id="UP001597343">
    <property type="component" value="Unassembled WGS sequence"/>
</dbReference>
<dbReference type="InterPro" id="IPR023346">
    <property type="entry name" value="Lysozyme-like_dom_sf"/>
</dbReference>
<comment type="caution">
    <text evidence="3">The sequence shown here is derived from an EMBL/GenBank/DDBJ whole genome shotgun (WGS) entry which is preliminary data.</text>
</comment>
<name>A0ABW4ZUP0_9BACL</name>
<dbReference type="Gene3D" id="1.10.530.10">
    <property type="match status" value="1"/>
</dbReference>
<dbReference type="CDD" id="cd16896">
    <property type="entry name" value="LT_Slt70-like"/>
    <property type="match status" value="1"/>
</dbReference>
<evidence type="ECO:0000313" key="4">
    <source>
        <dbReference type="Proteomes" id="UP001597343"/>
    </source>
</evidence>
<feature type="non-terminal residue" evidence="3">
    <location>
        <position position="196"/>
    </location>
</feature>
<sequence>MIWPRISWVLTPRAKRKIALILGLILMIVLVVGSNWFWRLLYPIHHEDIIREAAARNGVDPLLVAAIIRVESKFRSENVSKVGAVGLMQVMPETAEWIARESEIPYSGLEDLADPETNIQMGTWYLAFLKKQYEGNQAAAVAAYNAGPGRVSGWMNEGVWDGRLETSEKIPVGETRHYISRVFFSYEKYQGLYPDF</sequence>
<dbReference type="SUPFAM" id="SSF53955">
    <property type="entry name" value="Lysozyme-like"/>
    <property type="match status" value="1"/>
</dbReference>
<reference evidence="4" key="1">
    <citation type="journal article" date="2019" name="Int. J. Syst. Evol. Microbiol.">
        <title>The Global Catalogue of Microorganisms (GCM) 10K type strain sequencing project: providing services to taxonomists for standard genome sequencing and annotation.</title>
        <authorList>
            <consortium name="The Broad Institute Genomics Platform"/>
            <consortium name="The Broad Institute Genome Sequencing Center for Infectious Disease"/>
            <person name="Wu L."/>
            <person name="Ma J."/>
        </authorList>
    </citation>
    <scope>NUCLEOTIDE SEQUENCE [LARGE SCALE GENOMIC DNA]</scope>
    <source>
        <strain evidence="4">CGMCC 1.13574</strain>
    </source>
</reference>
<feature type="domain" description="Transglycosylase SLT" evidence="2">
    <location>
        <begin position="49"/>
        <end position="156"/>
    </location>
</feature>
<evidence type="ECO:0000259" key="2">
    <source>
        <dbReference type="Pfam" id="PF01464"/>
    </source>
</evidence>
<dbReference type="PANTHER" id="PTHR37423:SF5">
    <property type="entry name" value="SOLUBLE LYTIC MUREIN TRANSGLYCOSYLASE"/>
    <property type="match status" value="1"/>
</dbReference>
<proteinExistence type="predicted"/>
<keyword evidence="1" id="KW-0812">Transmembrane</keyword>
<accession>A0ABW4ZUP0</accession>
<keyword evidence="4" id="KW-1185">Reference proteome</keyword>
<dbReference type="EMBL" id="JBHUIO010000005">
    <property type="protein sequence ID" value="MFD2169458.1"/>
    <property type="molecule type" value="Genomic_DNA"/>
</dbReference>
<dbReference type="PANTHER" id="PTHR37423">
    <property type="entry name" value="SOLUBLE LYTIC MUREIN TRANSGLYCOSYLASE-RELATED"/>
    <property type="match status" value="1"/>
</dbReference>
<gene>
    <name evidence="3" type="ORF">ACFSOY_05570</name>
</gene>
<dbReference type="InterPro" id="IPR008258">
    <property type="entry name" value="Transglycosylase_SLT_dom_1"/>
</dbReference>